<dbReference type="AlphaFoldDB" id="A0A2T6BVG8"/>
<proteinExistence type="predicted"/>
<evidence type="ECO:0000313" key="1">
    <source>
        <dbReference type="EMBL" id="PTX60061.1"/>
    </source>
</evidence>
<sequence>MKKRSIASLHLNKKSISNLNVEKIKGGETSSPVFSNCCIFKKG</sequence>
<comment type="caution">
    <text evidence="1">The sequence shown here is derived from an EMBL/GenBank/DDBJ whole genome shotgun (WGS) entry which is preliminary data.</text>
</comment>
<gene>
    <name evidence="1" type="ORF">C8N46_10767</name>
</gene>
<reference evidence="1 2" key="1">
    <citation type="submission" date="2018-04" db="EMBL/GenBank/DDBJ databases">
        <title>Genomic Encyclopedia of Archaeal and Bacterial Type Strains, Phase II (KMG-II): from individual species to whole genera.</title>
        <authorList>
            <person name="Goeker M."/>
        </authorList>
    </citation>
    <scope>NUCLEOTIDE SEQUENCE [LARGE SCALE GENOMIC DNA]</scope>
    <source>
        <strain evidence="1 2">DSM 25731</strain>
    </source>
</reference>
<dbReference type="EMBL" id="QBKT01000007">
    <property type="protein sequence ID" value="PTX60061.1"/>
    <property type="molecule type" value="Genomic_DNA"/>
</dbReference>
<protein>
    <submittedName>
        <fullName evidence="1">Uncharacterized protein</fullName>
    </submittedName>
</protein>
<name>A0A2T6BVG8_9FLAO</name>
<evidence type="ECO:0000313" key="2">
    <source>
        <dbReference type="Proteomes" id="UP000244090"/>
    </source>
</evidence>
<organism evidence="1 2">
    <name type="scientific">Kordia periserrulae</name>
    <dbReference type="NCBI Taxonomy" id="701523"/>
    <lineage>
        <taxon>Bacteria</taxon>
        <taxon>Pseudomonadati</taxon>
        <taxon>Bacteroidota</taxon>
        <taxon>Flavobacteriia</taxon>
        <taxon>Flavobacteriales</taxon>
        <taxon>Flavobacteriaceae</taxon>
        <taxon>Kordia</taxon>
    </lineage>
</organism>
<dbReference type="Proteomes" id="UP000244090">
    <property type="component" value="Unassembled WGS sequence"/>
</dbReference>
<accession>A0A2T6BVG8</accession>
<keyword evidence="2" id="KW-1185">Reference proteome</keyword>